<proteinExistence type="inferred from homology"/>
<keyword evidence="7" id="KW-1015">Disulfide bond</keyword>
<dbReference type="InterPro" id="IPR007084">
    <property type="entry name" value="BRICHOS_dom"/>
</dbReference>
<name>A0A1D2NKM4_ORCCI</name>
<keyword evidence="5 9" id="KW-1133">Transmembrane helix</keyword>
<dbReference type="GO" id="GO:0001540">
    <property type="term" value="F:amyloid-beta binding"/>
    <property type="evidence" value="ECO:0007669"/>
    <property type="project" value="TreeGrafter"/>
</dbReference>
<comment type="caution">
    <text evidence="11">The sequence shown here is derived from an EMBL/GenBank/DDBJ whole genome shotgun (WGS) entry which is preliminary data.</text>
</comment>
<dbReference type="OrthoDB" id="9982095at2759"/>
<dbReference type="PANTHER" id="PTHR10962:SF1">
    <property type="entry name" value="INTEGRAL MEMBRANE PROTEIN 2"/>
    <property type="match status" value="1"/>
</dbReference>
<dbReference type="GO" id="GO:0005886">
    <property type="term" value="C:plasma membrane"/>
    <property type="evidence" value="ECO:0007669"/>
    <property type="project" value="UniProtKB-UniRule"/>
</dbReference>
<evidence type="ECO:0000256" key="6">
    <source>
        <dbReference type="ARBA" id="ARBA00023136"/>
    </source>
</evidence>
<dbReference type="GO" id="GO:0070062">
    <property type="term" value="C:extracellular exosome"/>
    <property type="evidence" value="ECO:0007669"/>
    <property type="project" value="TreeGrafter"/>
</dbReference>
<reference evidence="11 12" key="1">
    <citation type="journal article" date="2016" name="Genome Biol. Evol.">
        <title>Gene Family Evolution Reflects Adaptation to Soil Environmental Stressors in the Genome of the Collembolan Orchesella cincta.</title>
        <authorList>
            <person name="Faddeeva-Vakhrusheva A."/>
            <person name="Derks M.F."/>
            <person name="Anvar S.Y."/>
            <person name="Agamennone V."/>
            <person name="Suring W."/>
            <person name="Smit S."/>
            <person name="van Straalen N.M."/>
            <person name="Roelofs D."/>
        </authorList>
    </citation>
    <scope>NUCLEOTIDE SEQUENCE [LARGE SCALE GENOMIC DNA]</scope>
    <source>
        <tissue evidence="11">Mixed pool</tissue>
    </source>
</reference>
<evidence type="ECO:0000259" key="10">
    <source>
        <dbReference type="PROSITE" id="PS50869"/>
    </source>
</evidence>
<sequence>MTVITKPLTSEKKPADKTPLVVPVNAEGNVDPEKGAAVAAAVKAGQLEPGFNERYHYILKRSNVRVSNATTLCLLITALLVMTVGLFGGLYVYKQMSKVRYQRFRGWCNVPYAGTSAYHSSHLGMNRNGELTDPMLGVSQLDSTNGMNKMIDDDGLSKWYDSDRDSDAQGAASFFREEFEIDLGSEKYSKVQVPDFKYGRLGRFIHEFDSNKTAIVDQTAKRCFIMPLDRERVLPPKSMYDMIEKMWKGYYSVNTHRVRETMRVVLPPLDDLSDVGEYIRQECEDKTTYRLEKSTDRIFKRSVGATPEALPYTEFTGLATMEYDIINLNQINKIEGARK</sequence>
<dbReference type="Pfam" id="PF04089">
    <property type="entry name" value="BRICHOS"/>
    <property type="match status" value="1"/>
</dbReference>
<evidence type="ECO:0000256" key="2">
    <source>
        <dbReference type="ARBA" id="ARBA00006794"/>
    </source>
</evidence>
<dbReference type="GO" id="GO:0005794">
    <property type="term" value="C:Golgi apparatus"/>
    <property type="evidence" value="ECO:0007669"/>
    <property type="project" value="TreeGrafter"/>
</dbReference>
<dbReference type="PROSITE" id="PS50869">
    <property type="entry name" value="BRICHOS"/>
    <property type="match status" value="1"/>
</dbReference>
<dbReference type="InterPro" id="IPR040145">
    <property type="entry name" value="ITM2"/>
</dbReference>
<dbReference type="STRING" id="48709.A0A1D2NKM4"/>
<dbReference type="Proteomes" id="UP000094527">
    <property type="component" value="Unassembled WGS sequence"/>
</dbReference>
<dbReference type="AlphaFoldDB" id="A0A1D2NKM4"/>
<feature type="transmembrane region" description="Helical" evidence="9">
    <location>
        <begin position="69"/>
        <end position="93"/>
    </location>
</feature>
<dbReference type="GO" id="GO:0042985">
    <property type="term" value="P:negative regulation of amyloid precursor protein biosynthetic process"/>
    <property type="evidence" value="ECO:0007669"/>
    <property type="project" value="TreeGrafter"/>
</dbReference>
<evidence type="ECO:0000256" key="8">
    <source>
        <dbReference type="ARBA" id="ARBA00023180"/>
    </source>
</evidence>
<comment type="similarity">
    <text evidence="2 9">Belongs to the ITM2 family.</text>
</comment>
<feature type="domain" description="BRICHOS" evidence="10">
    <location>
        <begin position="196"/>
        <end position="291"/>
    </location>
</feature>
<dbReference type="PANTHER" id="PTHR10962">
    <property type="entry name" value="INTEGRAL TRANSMEMBRANE PROTEIN 2"/>
    <property type="match status" value="1"/>
</dbReference>
<keyword evidence="6 9" id="KW-0472">Membrane</keyword>
<gene>
    <name evidence="11" type="ORF">Ocin01_00901</name>
</gene>
<comment type="subcellular location">
    <subcellularLocation>
        <location evidence="1 9">Membrane</location>
        <topology evidence="1 9">Single-pass type II membrane protein</topology>
    </subcellularLocation>
</comment>
<keyword evidence="3 9" id="KW-0812">Transmembrane</keyword>
<evidence type="ECO:0000256" key="5">
    <source>
        <dbReference type="ARBA" id="ARBA00022989"/>
    </source>
</evidence>
<evidence type="ECO:0000256" key="3">
    <source>
        <dbReference type="ARBA" id="ARBA00022692"/>
    </source>
</evidence>
<evidence type="ECO:0000256" key="7">
    <source>
        <dbReference type="ARBA" id="ARBA00023157"/>
    </source>
</evidence>
<accession>A0A1D2NKM4</accession>
<keyword evidence="12" id="KW-1185">Reference proteome</keyword>
<evidence type="ECO:0000256" key="4">
    <source>
        <dbReference type="ARBA" id="ARBA00022968"/>
    </source>
</evidence>
<evidence type="ECO:0000313" key="12">
    <source>
        <dbReference type="Proteomes" id="UP000094527"/>
    </source>
</evidence>
<evidence type="ECO:0000313" key="11">
    <source>
        <dbReference type="EMBL" id="ODN05791.1"/>
    </source>
</evidence>
<evidence type="ECO:0000256" key="1">
    <source>
        <dbReference type="ARBA" id="ARBA00004606"/>
    </source>
</evidence>
<dbReference type="OMA" id="PQHHCLK"/>
<dbReference type="EMBL" id="LJIJ01000016">
    <property type="protein sequence ID" value="ODN05791.1"/>
    <property type="molecule type" value="Genomic_DNA"/>
</dbReference>
<keyword evidence="8" id="KW-0325">Glycoprotein</keyword>
<evidence type="ECO:0000256" key="9">
    <source>
        <dbReference type="RuleBase" id="RU367061"/>
    </source>
</evidence>
<protein>
    <recommendedName>
        <fullName evidence="9">Integral membrane protein 2</fullName>
    </recommendedName>
</protein>
<organism evidence="11 12">
    <name type="scientific">Orchesella cincta</name>
    <name type="common">Springtail</name>
    <name type="synonym">Podura cincta</name>
    <dbReference type="NCBI Taxonomy" id="48709"/>
    <lineage>
        <taxon>Eukaryota</taxon>
        <taxon>Metazoa</taxon>
        <taxon>Ecdysozoa</taxon>
        <taxon>Arthropoda</taxon>
        <taxon>Hexapoda</taxon>
        <taxon>Collembola</taxon>
        <taxon>Entomobryomorpha</taxon>
        <taxon>Entomobryoidea</taxon>
        <taxon>Orchesellidae</taxon>
        <taxon>Orchesellinae</taxon>
        <taxon>Orchesella</taxon>
    </lineage>
</organism>
<keyword evidence="4 9" id="KW-0735">Signal-anchor</keyword>
<keyword evidence="9" id="KW-1003">Cell membrane</keyword>
<dbReference type="SMART" id="SM01039">
    <property type="entry name" value="BRICHOS"/>
    <property type="match status" value="1"/>
</dbReference>